<organism evidence="1 2">
    <name type="scientific">Mythimna loreyi</name>
    <dbReference type="NCBI Taxonomy" id="667449"/>
    <lineage>
        <taxon>Eukaryota</taxon>
        <taxon>Metazoa</taxon>
        <taxon>Ecdysozoa</taxon>
        <taxon>Arthropoda</taxon>
        <taxon>Hexapoda</taxon>
        <taxon>Insecta</taxon>
        <taxon>Pterygota</taxon>
        <taxon>Neoptera</taxon>
        <taxon>Endopterygota</taxon>
        <taxon>Lepidoptera</taxon>
        <taxon>Glossata</taxon>
        <taxon>Ditrysia</taxon>
        <taxon>Noctuoidea</taxon>
        <taxon>Noctuidae</taxon>
        <taxon>Noctuinae</taxon>
        <taxon>Hadenini</taxon>
        <taxon>Mythimna</taxon>
    </lineage>
</organism>
<accession>A0ACC2QF26</accession>
<sequence length="85" mass="9655">MAAIGKLTVLALVVCFVCFIEAKESKSRVQAKPAVGSQGHHIHQGHHFVKRDADDYQDGDDDFKRPEYNSFERPHKIRILPGFLH</sequence>
<evidence type="ECO:0000313" key="1">
    <source>
        <dbReference type="EMBL" id="KAJ8715258.1"/>
    </source>
</evidence>
<evidence type="ECO:0000313" key="2">
    <source>
        <dbReference type="Proteomes" id="UP001231649"/>
    </source>
</evidence>
<comment type="caution">
    <text evidence="1">The sequence shown here is derived from an EMBL/GenBank/DDBJ whole genome shotgun (WGS) entry which is preliminary data.</text>
</comment>
<protein>
    <submittedName>
        <fullName evidence="1">Uncharacterized protein</fullName>
    </submittedName>
</protein>
<reference evidence="1" key="1">
    <citation type="submission" date="2023-03" db="EMBL/GenBank/DDBJ databases">
        <title>Chromosome-level genomes of two armyworms, Mythimna separata and Mythimna loreyi, provide insights into the biosynthesis and reception of sex pheromones.</title>
        <authorList>
            <person name="Zhao H."/>
        </authorList>
    </citation>
    <scope>NUCLEOTIDE SEQUENCE</scope>
    <source>
        <strain evidence="1">BeijingLab</strain>
    </source>
</reference>
<dbReference type="Proteomes" id="UP001231649">
    <property type="component" value="Chromosome 17"/>
</dbReference>
<proteinExistence type="predicted"/>
<dbReference type="EMBL" id="CM056793">
    <property type="protein sequence ID" value="KAJ8715258.1"/>
    <property type="molecule type" value="Genomic_DNA"/>
</dbReference>
<name>A0ACC2QF26_9NEOP</name>
<gene>
    <name evidence="1" type="ORF">PYW08_005239</name>
</gene>
<keyword evidence="2" id="KW-1185">Reference proteome</keyword>